<dbReference type="PATRIC" id="fig|172044.3.peg.2608"/>
<dbReference type="AlphaFoldDB" id="A0A147IZD0"/>
<dbReference type="EMBL" id="LDTF01000007">
    <property type="protein sequence ID" value="KTW00945.1"/>
    <property type="molecule type" value="Genomic_DNA"/>
</dbReference>
<organism evidence="1 2">
    <name type="scientific">Sphingomonas yabuuchiae</name>
    <dbReference type="NCBI Taxonomy" id="172044"/>
    <lineage>
        <taxon>Bacteria</taxon>
        <taxon>Pseudomonadati</taxon>
        <taxon>Pseudomonadota</taxon>
        <taxon>Alphaproteobacteria</taxon>
        <taxon>Sphingomonadales</taxon>
        <taxon>Sphingomonadaceae</taxon>
        <taxon>Sphingomonas</taxon>
    </lineage>
</organism>
<sequence>MKLVFRQYLASLKERRELDAVLPDLLSELGYTVISRPSVGTRQYGVDVAAVGRDADGCRKLFLFSIKQGDLTRADWDGSPQALRGSINDILDVYIPTRVPEAYSKLEIVICLCFGGDIQEAVRDNVTQFTRQQTKNGISFAEWNGDYMAGLLVNGVLREQLVDKSLRASFQKAVAMVDEPQIAFEHFERLVRGLCKVEDSTPRQRATILRQIYICLWVQFVWARDAGNVEGPYRASELAILLAWHLIRADVPKSTKASEEVGSAFAELLNLHFLIWDELASGKILPFVDHEHAISVAVGSASPVDVNLKLFTLIGRMAMRGLWHLWFAGGGDRLPMARDDWDCPEASELAQQIVQLIRNNPILLTPFTDEQSVEIGSALIFLTMMGGWNQAAGNYADAVIERTVYAFRSHSRYPTIYADYRSLLVHPRERTSEYREGQTKGSSLFPLLSLWASTFGEGMGARFLSEFAEKELGHCNMQFWLAGADSENLLYLGDRSHGASLGGIPITTDGERAMRMLEAECASTTGFENLSAISLGHWPVLAMACRHAGLPLPPDLWLGLLREARSTKAADGED</sequence>
<dbReference type="RefSeq" id="WP_058744081.1">
    <property type="nucleotide sequence ID" value="NZ_LDTF01000007.1"/>
</dbReference>
<protein>
    <submittedName>
        <fullName evidence="1">Chemotaxis protein</fullName>
    </submittedName>
</protein>
<dbReference type="Proteomes" id="UP000073923">
    <property type="component" value="Unassembled WGS sequence"/>
</dbReference>
<evidence type="ECO:0000313" key="2">
    <source>
        <dbReference type="Proteomes" id="UP000073923"/>
    </source>
</evidence>
<proteinExistence type="predicted"/>
<dbReference type="OrthoDB" id="5540856at2"/>
<reference evidence="1 2" key="1">
    <citation type="journal article" date="2016" name="Front. Microbiol.">
        <title>Genomic Resource of Rice Seed Associated Bacteria.</title>
        <authorList>
            <person name="Midha S."/>
            <person name="Bansal K."/>
            <person name="Sharma S."/>
            <person name="Kumar N."/>
            <person name="Patil P.P."/>
            <person name="Chaudhry V."/>
            <person name="Patil P.B."/>
        </authorList>
    </citation>
    <scope>NUCLEOTIDE SEQUENCE [LARGE SCALE GENOMIC DNA]</scope>
    <source>
        <strain evidence="1 2">NS355</strain>
    </source>
</reference>
<name>A0A147IZD0_9SPHN</name>
<gene>
    <name evidence="1" type="ORF">NS355_01750</name>
</gene>
<comment type="caution">
    <text evidence="1">The sequence shown here is derived from an EMBL/GenBank/DDBJ whole genome shotgun (WGS) entry which is preliminary data.</text>
</comment>
<accession>A0A147IZD0</accession>
<evidence type="ECO:0000313" key="1">
    <source>
        <dbReference type="EMBL" id="KTW00945.1"/>
    </source>
</evidence>